<dbReference type="Pfam" id="PF09774">
    <property type="entry name" value="MIX23"/>
    <property type="match status" value="1"/>
</dbReference>
<evidence type="ECO:0000313" key="5">
    <source>
        <dbReference type="RefSeq" id="XP_026286317.1"/>
    </source>
</evidence>
<dbReference type="KEGG" id="foc:113211971"/>
<protein>
    <recommendedName>
        <fullName evidence="2">Protein MIX23</fullName>
    </recommendedName>
    <alternativeName>
        <fullName evidence="3">Coiled-coil domain-containing protein 58</fullName>
    </alternativeName>
</protein>
<reference evidence="5" key="1">
    <citation type="submission" date="2025-08" db="UniProtKB">
        <authorList>
            <consortium name="RefSeq"/>
        </authorList>
    </citation>
    <scope>IDENTIFICATION</scope>
    <source>
        <tissue evidence="5">Whole organism</tissue>
    </source>
</reference>
<dbReference type="GeneID" id="113211971"/>
<accession>A0A6J1SZT2</accession>
<gene>
    <name evidence="5" type="primary">LOC113211971</name>
</gene>
<dbReference type="OrthoDB" id="5593818at2759"/>
<comment type="similarity">
    <text evidence="1">Belongs to the MIX23 family.</text>
</comment>
<dbReference type="CTD" id="40159"/>
<dbReference type="RefSeq" id="XP_026286317.1">
    <property type="nucleotide sequence ID" value="XM_026430532.2"/>
</dbReference>
<keyword evidence="4" id="KW-1185">Reference proteome</keyword>
<evidence type="ECO:0000256" key="1">
    <source>
        <dbReference type="ARBA" id="ARBA00024204"/>
    </source>
</evidence>
<proteinExistence type="inferred from homology"/>
<name>A0A6J1SZT2_FRAOC</name>
<dbReference type="PANTHER" id="PTHR31905:SF2">
    <property type="entry name" value="PROTEIN MIX23"/>
    <property type="match status" value="1"/>
</dbReference>
<dbReference type="AlphaFoldDB" id="A0A6J1SZT2"/>
<sequence length="138" mass="16029">MDLTQRVECADFQLFQANLKSMREIDDKIINTLNAKLPTDFRRDEVDPSATCRELFADLTATYTQREKVIKGCISFSANRIKNLAGEKEKDPNNVSVIKDLRREQTTLRMLQSELSVEEIVKERSLKVFHERCRSFLS</sequence>
<dbReference type="PANTHER" id="PTHR31905">
    <property type="entry name" value="COILED-COIL DOMAIN-CONTAINING PROTEIN 58"/>
    <property type="match status" value="1"/>
</dbReference>
<dbReference type="InterPro" id="IPR019171">
    <property type="entry name" value="MIX23"/>
</dbReference>
<dbReference type="GO" id="GO:0005758">
    <property type="term" value="C:mitochondrial intermembrane space"/>
    <property type="evidence" value="ECO:0007669"/>
    <property type="project" value="InterPro"/>
</dbReference>
<evidence type="ECO:0000313" key="4">
    <source>
        <dbReference type="Proteomes" id="UP000504606"/>
    </source>
</evidence>
<evidence type="ECO:0000256" key="3">
    <source>
        <dbReference type="ARBA" id="ARBA00030733"/>
    </source>
</evidence>
<organism evidence="4 5">
    <name type="scientific">Frankliniella occidentalis</name>
    <name type="common">Western flower thrips</name>
    <name type="synonym">Euthrips occidentalis</name>
    <dbReference type="NCBI Taxonomy" id="133901"/>
    <lineage>
        <taxon>Eukaryota</taxon>
        <taxon>Metazoa</taxon>
        <taxon>Ecdysozoa</taxon>
        <taxon>Arthropoda</taxon>
        <taxon>Hexapoda</taxon>
        <taxon>Insecta</taxon>
        <taxon>Pterygota</taxon>
        <taxon>Neoptera</taxon>
        <taxon>Paraneoptera</taxon>
        <taxon>Thysanoptera</taxon>
        <taxon>Terebrantia</taxon>
        <taxon>Thripoidea</taxon>
        <taxon>Thripidae</taxon>
        <taxon>Frankliniella</taxon>
    </lineage>
</organism>
<dbReference type="Proteomes" id="UP000504606">
    <property type="component" value="Unplaced"/>
</dbReference>
<evidence type="ECO:0000256" key="2">
    <source>
        <dbReference type="ARBA" id="ARBA00024228"/>
    </source>
</evidence>